<dbReference type="Proteomes" id="UP000054538">
    <property type="component" value="Unassembled WGS sequence"/>
</dbReference>
<dbReference type="HOGENOM" id="CLU_046025_5_0_1"/>
<dbReference type="InterPro" id="IPR045339">
    <property type="entry name" value="DUF6534"/>
</dbReference>
<name>A0A0D0DJV7_9AGAM</name>
<evidence type="ECO:0000259" key="2">
    <source>
        <dbReference type="Pfam" id="PF20152"/>
    </source>
</evidence>
<sequence>MATQTASLPAFDNTLGALFIGFAVSAVAYGMLTIQMYTYYSRYPFDKASYKILVTLPRLMETTHQVLLGHVVYYYTVTNFTDVMELLRKPIWYVRFALHSTETDICFSLRVWRFSYGNWWLTSLLVSPTVRVNLLTADRAYHCFSFELSGLPDLVDLRVLGSTSLALGVLNDLAVAAALCYYLQSIRSSYTKDDSTIRTLTIYAVNTGILTSAMSFATVIVYDLMPKNLIFVGCYFVVSKLYAISFLATLNTRQIIRGRGTDRETAKPLSFQIVTEGGPHTINIPLQMPTPTIDDSGDIEGRQKACPLSSPLPSILTCSIL</sequence>
<feature type="domain" description="DUF6534" evidence="2">
    <location>
        <begin position="169"/>
        <end position="254"/>
    </location>
</feature>
<keyword evidence="1" id="KW-1133">Transmembrane helix</keyword>
<dbReference type="PANTHER" id="PTHR40465">
    <property type="entry name" value="CHROMOSOME 1, WHOLE GENOME SHOTGUN SEQUENCE"/>
    <property type="match status" value="1"/>
</dbReference>
<evidence type="ECO:0000256" key="1">
    <source>
        <dbReference type="SAM" id="Phobius"/>
    </source>
</evidence>
<dbReference type="EMBL" id="KN824881">
    <property type="protein sequence ID" value="KIK98767.1"/>
    <property type="molecule type" value="Genomic_DNA"/>
</dbReference>
<dbReference type="Pfam" id="PF20152">
    <property type="entry name" value="DUF6534"/>
    <property type="match status" value="1"/>
</dbReference>
<dbReference type="InParanoid" id="A0A0D0DJV7"/>
<organism evidence="3 4">
    <name type="scientific">Paxillus rubicundulus Ve08.2h10</name>
    <dbReference type="NCBI Taxonomy" id="930991"/>
    <lineage>
        <taxon>Eukaryota</taxon>
        <taxon>Fungi</taxon>
        <taxon>Dikarya</taxon>
        <taxon>Basidiomycota</taxon>
        <taxon>Agaricomycotina</taxon>
        <taxon>Agaricomycetes</taxon>
        <taxon>Agaricomycetidae</taxon>
        <taxon>Boletales</taxon>
        <taxon>Paxilineae</taxon>
        <taxon>Paxillaceae</taxon>
        <taxon>Paxillus</taxon>
    </lineage>
</organism>
<proteinExistence type="predicted"/>
<feature type="transmembrane region" description="Helical" evidence="1">
    <location>
        <begin position="228"/>
        <end position="250"/>
    </location>
</feature>
<keyword evidence="1" id="KW-0812">Transmembrane</keyword>
<keyword evidence="4" id="KW-1185">Reference proteome</keyword>
<feature type="transmembrane region" description="Helical" evidence="1">
    <location>
        <begin position="203"/>
        <end position="222"/>
    </location>
</feature>
<dbReference type="OrthoDB" id="3190888at2759"/>
<accession>A0A0D0DJV7</accession>
<feature type="transmembrane region" description="Helical" evidence="1">
    <location>
        <begin position="15"/>
        <end position="40"/>
    </location>
</feature>
<dbReference type="PANTHER" id="PTHR40465:SF1">
    <property type="entry name" value="DUF6534 DOMAIN-CONTAINING PROTEIN"/>
    <property type="match status" value="1"/>
</dbReference>
<gene>
    <name evidence="3" type="ORF">PAXRUDRAFT_133485</name>
</gene>
<evidence type="ECO:0000313" key="4">
    <source>
        <dbReference type="Proteomes" id="UP000054538"/>
    </source>
</evidence>
<reference evidence="4" key="2">
    <citation type="submission" date="2015-01" db="EMBL/GenBank/DDBJ databases">
        <title>Evolutionary Origins and Diversification of the Mycorrhizal Mutualists.</title>
        <authorList>
            <consortium name="DOE Joint Genome Institute"/>
            <consortium name="Mycorrhizal Genomics Consortium"/>
            <person name="Kohler A."/>
            <person name="Kuo A."/>
            <person name="Nagy L.G."/>
            <person name="Floudas D."/>
            <person name="Copeland A."/>
            <person name="Barry K.W."/>
            <person name="Cichocki N."/>
            <person name="Veneault-Fourrey C."/>
            <person name="LaButti K."/>
            <person name="Lindquist E.A."/>
            <person name="Lipzen A."/>
            <person name="Lundell T."/>
            <person name="Morin E."/>
            <person name="Murat C."/>
            <person name="Riley R."/>
            <person name="Ohm R."/>
            <person name="Sun H."/>
            <person name="Tunlid A."/>
            <person name="Henrissat B."/>
            <person name="Grigoriev I.V."/>
            <person name="Hibbett D.S."/>
            <person name="Martin F."/>
        </authorList>
    </citation>
    <scope>NUCLEOTIDE SEQUENCE [LARGE SCALE GENOMIC DNA]</scope>
    <source>
        <strain evidence="4">Ve08.2h10</strain>
    </source>
</reference>
<protein>
    <recommendedName>
        <fullName evidence="2">DUF6534 domain-containing protein</fullName>
    </recommendedName>
</protein>
<dbReference type="AlphaFoldDB" id="A0A0D0DJV7"/>
<evidence type="ECO:0000313" key="3">
    <source>
        <dbReference type="EMBL" id="KIK98767.1"/>
    </source>
</evidence>
<reference evidence="3 4" key="1">
    <citation type="submission" date="2014-04" db="EMBL/GenBank/DDBJ databases">
        <authorList>
            <consortium name="DOE Joint Genome Institute"/>
            <person name="Kuo A."/>
            <person name="Kohler A."/>
            <person name="Jargeat P."/>
            <person name="Nagy L.G."/>
            <person name="Floudas D."/>
            <person name="Copeland A."/>
            <person name="Barry K.W."/>
            <person name="Cichocki N."/>
            <person name="Veneault-Fourrey C."/>
            <person name="LaButti K."/>
            <person name="Lindquist E.A."/>
            <person name="Lipzen A."/>
            <person name="Lundell T."/>
            <person name="Morin E."/>
            <person name="Murat C."/>
            <person name="Sun H."/>
            <person name="Tunlid A."/>
            <person name="Henrissat B."/>
            <person name="Grigoriev I.V."/>
            <person name="Hibbett D.S."/>
            <person name="Martin F."/>
            <person name="Nordberg H.P."/>
            <person name="Cantor M.N."/>
            <person name="Hua S.X."/>
        </authorList>
    </citation>
    <scope>NUCLEOTIDE SEQUENCE [LARGE SCALE GENOMIC DNA]</scope>
    <source>
        <strain evidence="3 4">Ve08.2h10</strain>
    </source>
</reference>
<keyword evidence="1" id="KW-0472">Membrane</keyword>